<keyword evidence="2" id="KW-1185">Reference proteome</keyword>
<evidence type="ECO:0000313" key="1">
    <source>
        <dbReference type="EMBL" id="GAA0897869.1"/>
    </source>
</evidence>
<reference evidence="1 2" key="1">
    <citation type="journal article" date="2019" name="Int. J. Syst. Evol. Microbiol.">
        <title>The Global Catalogue of Microorganisms (GCM) 10K type strain sequencing project: providing services to taxonomists for standard genome sequencing and annotation.</title>
        <authorList>
            <consortium name="The Broad Institute Genomics Platform"/>
            <consortium name="The Broad Institute Genome Sequencing Center for Infectious Disease"/>
            <person name="Wu L."/>
            <person name="Ma J."/>
        </authorList>
    </citation>
    <scope>NUCLEOTIDE SEQUENCE [LARGE SCALE GENOMIC DNA]</scope>
    <source>
        <strain evidence="1 2">JCM 11117</strain>
    </source>
</reference>
<accession>A0ABN1N903</accession>
<organism evidence="1 2">
    <name type="scientific">Pseudonocardia zijingensis</name>
    <dbReference type="NCBI Taxonomy" id="153376"/>
    <lineage>
        <taxon>Bacteria</taxon>
        <taxon>Bacillati</taxon>
        <taxon>Actinomycetota</taxon>
        <taxon>Actinomycetes</taxon>
        <taxon>Pseudonocardiales</taxon>
        <taxon>Pseudonocardiaceae</taxon>
        <taxon>Pseudonocardia</taxon>
    </lineage>
</organism>
<dbReference type="RefSeq" id="WP_343944957.1">
    <property type="nucleotide sequence ID" value="NZ_BAAAHP010000187.1"/>
</dbReference>
<dbReference type="EMBL" id="BAAAHP010000187">
    <property type="protein sequence ID" value="GAA0897869.1"/>
    <property type="molecule type" value="Genomic_DNA"/>
</dbReference>
<dbReference type="Proteomes" id="UP001499967">
    <property type="component" value="Unassembled WGS sequence"/>
</dbReference>
<protein>
    <recommendedName>
        <fullName evidence="3">Sigma-70-like protein</fullName>
    </recommendedName>
</protein>
<name>A0ABN1N903_9PSEU</name>
<proteinExistence type="predicted"/>
<evidence type="ECO:0008006" key="3">
    <source>
        <dbReference type="Google" id="ProtNLM"/>
    </source>
</evidence>
<gene>
    <name evidence="1" type="ORF">GCM10009559_59260</name>
</gene>
<comment type="caution">
    <text evidence="1">The sequence shown here is derived from an EMBL/GenBank/DDBJ whole genome shotgun (WGS) entry which is preliminary data.</text>
</comment>
<evidence type="ECO:0000313" key="2">
    <source>
        <dbReference type="Proteomes" id="UP001499967"/>
    </source>
</evidence>
<sequence>MTVPKRPAGRVYLDDVDHLLSFGLSLEAIAERLGVKVDSIQQALRRREKREAEAAGESGVAA</sequence>